<gene>
    <name evidence="2" type="ORF">BKA19_2408</name>
</gene>
<dbReference type="RefSeq" id="WP_104529550.1">
    <property type="nucleotide sequence ID" value="NZ_POQT01000029.1"/>
</dbReference>
<feature type="region of interest" description="Disordered" evidence="1">
    <location>
        <begin position="1"/>
        <end position="81"/>
    </location>
</feature>
<protein>
    <submittedName>
        <fullName evidence="2">Uncharacterized protein</fullName>
    </submittedName>
</protein>
<evidence type="ECO:0000313" key="2">
    <source>
        <dbReference type="EMBL" id="RZU32706.1"/>
    </source>
</evidence>
<feature type="compositionally biased region" description="Basic and acidic residues" evidence="1">
    <location>
        <begin position="43"/>
        <end position="68"/>
    </location>
</feature>
<reference evidence="2 3" key="1">
    <citation type="submission" date="2019-02" db="EMBL/GenBank/DDBJ databases">
        <title>Sequencing the genomes of 1000 actinobacteria strains.</title>
        <authorList>
            <person name="Klenk H.-P."/>
        </authorList>
    </citation>
    <scope>NUCLEOTIDE SEQUENCE [LARGE SCALE GENOMIC DNA]</scope>
    <source>
        <strain evidence="2 3">DSM 44509</strain>
    </source>
</reference>
<organism evidence="2 3">
    <name type="scientific">Blastococcus saxobsidens</name>
    <dbReference type="NCBI Taxonomy" id="138336"/>
    <lineage>
        <taxon>Bacteria</taxon>
        <taxon>Bacillati</taxon>
        <taxon>Actinomycetota</taxon>
        <taxon>Actinomycetes</taxon>
        <taxon>Geodermatophilales</taxon>
        <taxon>Geodermatophilaceae</taxon>
        <taxon>Blastococcus</taxon>
    </lineage>
</organism>
<proteinExistence type="predicted"/>
<dbReference type="AlphaFoldDB" id="A0A4V2G2D3"/>
<evidence type="ECO:0000256" key="1">
    <source>
        <dbReference type="SAM" id="MobiDB-lite"/>
    </source>
</evidence>
<evidence type="ECO:0000313" key="3">
    <source>
        <dbReference type="Proteomes" id="UP000292507"/>
    </source>
</evidence>
<name>A0A4V2G2D3_9ACTN</name>
<comment type="caution">
    <text evidence="2">The sequence shown here is derived from an EMBL/GenBank/DDBJ whole genome shotgun (WGS) entry which is preliminary data.</text>
</comment>
<dbReference type="EMBL" id="SHKV01000001">
    <property type="protein sequence ID" value="RZU32706.1"/>
    <property type="molecule type" value="Genomic_DNA"/>
</dbReference>
<sequence length="81" mass="8814">MTVDAYDPGPNGDYPYWPRDAAGKPLNTEADAKAADSGTRMPHGTERSSRRDRDGYRKVHDLTPRKPDGTPIVPPTIPPAA</sequence>
<feature type="compositionally biased region" description="Pro residues" evidence="1">
    <location>
        <begin position="72"/>
        <end position="81"/>
    </location>
</feature>
<dbReference type="Proteomes" id="UP000292507">
    <property type="component" value="Unassembled WGS sequence"/>
</dbReference>
<keyword evidence="3" id="KW-1185">Reference proteome</keyword>
<accession>A0A4V2G2D3</accession>
<dbReference type="OrthoDB" id="5196755at2"/>